<feature type="compositionally biased region" description="Basic and acidic residues" evidence="1">
    <location>
        <begin position="541"/>
        <end position="551"/>
    </location>
</feature>
<comment type="caution">
    <text evidence="2">The sequence shown here is derived from an EMBL/GenBank/DDBJ whole genome shotgun (WGS) entry which is preliminary data.</text>
</comment>
<feature type="compositionally biased region" description="Polar residues" evidence="1">
    <location>
        <begin position="239"/>
        <end position="249"/>
    </location>
</feature>
<dbReference type="STRING" id="1081109.A0A166U2Z2"/>
<dbReference type="Proteomes" id="UP000078544">
    <property type="component" value="Unassembled WGS sequence"/>
</dbReference>
<feature type="compositionally biased region" description="Acidic residues" evidence="1">
    <location>
        <begin position="602"/>
        <end position="611"/>
    </location>
</feature>
<reference evidence="2 3" key="1">
    <citation type="journal article" date="2016" name="Genome Biol. Evol.">
        <title>Divergent and convergent evolution of fungal pathogenicity.</title>
        <authorList>
            <person name="Shang Y."/>
            <person name="Xiao G."/>
            <person name="Zheng P."/>
            <person name="Cen K."/>
            <person name="Zhan S."/>
            <person name="Wang C."/>
        </authorList>
    </citation>
    <scope>NUCLEOTIDE SEQUENCE [LARGE SCALE GENOMIC DNA]</scope>
    <source>
        <strain evidence="2 3">RCEF 2490</strain>
    </source>
</reference>
<feature type="compositionally biased region" description="Low complexity" evidence="1">
    <location>
        <begin position="26"/>
        <end position="50"/>
    </location>
</feature>
<sequence>MDRARRTAATARRKTFGDSASPHSTPPDTAAAAVDASTAASPAVTPQTASHSRRGSKGLHTAVNLSTPVPGHRSQGVKRRSRTMDGFGHQDDEFDDDSPKKGGHTLRKRARVDYTFEHVDEEVVVPNSTSARAKKRRSDNSYDSEDLYGPVAKRRGASPGVDNTASARRNSARKPVAGSPDHGDDEDVKDTIEVGVSFSDMDESEVRRDSRSSASSPEQSLDGSSKQAPPPSDPDTSHDGVQNGNSLPQENGDESNGRDEYIDPQLQPSPTQQMKYAPTEGWLKKTEFQQDDTHVPATPVTSQSVRDAAVGASPTRSDASRHNATEVKAAAASPKTQIAKADDTADESTQGGDFMNHRPSADVGEKNREVSTSAIRERHEDEKPLAENDTADSSDPADDKEERDESQKGADTHDGRDASRNNPGETAPAGPSIPVGKTLDVERRGSLEDEDAFSAGEPKPSLASSIVEPSEKVVGASDPTLAENKAAVKSRKPSHSGPSKPQPSPQGRWSHLTPYVDGEYVSYPERKTRTDDDAGVDDATAEEKEVDKEANDSDPLAEDNDDAPDTTAHEAQTPALDTPLRGSPAPDFMDPAATNSPAPAVDDADDGDMSDSQDPPQRRRCFKYRKLRDPEEYLSAIENYGDMTTAELYGVLQAINVSLVQWQTEWTDMGKVVDDYENSLRRRAADTKYESRTRNLAQHGVNHEEPDFVVKGYKAKERELMSETRYLQGQDRIMAATYGFEYDPHPSKIGRQNPETQQDGIMTRGRTLRNQPRQTVKASEADEVTGKRQRKPVQLFDPAAQDVSRSSTPVPLGRGRRRRNVNADDDGQATFTSSFNGDGNSDADSTAPKPRRRRGPRASQAAAAAAAEELTTPPGSSVIDQEETGRSGRRRAKQPVRYDDTYPDFADEDSQPEPKQAKRMLTLKMPRGKNFSEQSSAITDNGDSRPSTASSASSSHTIESSYSFRPKRQKRFRDDPDESEEAALQAPPRKRGKRNSGTESSFLLDEHMVEAPQSGSARKVPKIKVVRQSGESMRNGTPSSATGGDGDDKPKDYKSMTKSEKMSASMKSRWANGNMAGAVEKRKATLAAKKAAQAAADPKVGAIAPKPKVKTTKKDAPPQGQSPAGSASAVAEAGYPFSAEE</sequence>
<feature type="compositionally biased region" description="Low complexity" evidence="1">
    <location>
        <begin position="857"/>
        <end position="867"/>
    </location>
</feature>
<feature type="compositionally biased region" description="Acidic residues" evidence="1">
    <location>
        <begin position="901"/>
        <end position="911"/>
    </location>
</feature>
<proteinExistence type="predicted"/>
<feature type="compositionally biased region" description="Polar residues" evidence="1">
    <location>
        <begin position="829"/>
        <end position="844"/>
    </location>
</feature>
<gene>
    <name evidence="2" type="ORF">AAL_01319</name>
</gene>
<keyword evidence="3" id="KW-1185">Reference proteome</keyword>
<feature type="region of interest" description="Disordered" evidence="1">
    <location>
        <begin position="121"/>
        <end position="622"/>
    </location>
</feature>
<protein>
    <submittedName>
        <fullName evidence="2">Uncharacterized protein</fullName>
    </submittedName>
</protein>
<accession>A0A166U2Z2</accession>
<dbReference type="OrthoDB" id="4115400at2759"/>
<name>A0A166U2Z2_9HYPO</name>
<feature type="region of interest" description="Disordered" evidence="1">
    <location>
        <begin position="1090"/>
        <end position="1141"/>
    </location>
</feature>
<feature type="compositionally biased region" description="Low complexity" evidence="1">
    <location>
        <begin position="1090"/>
        <end position="1102"/>
    </location>
</feature>
<feature type="compositionally biased region" description="Acidic residues" evidence="1">
    <location>
        <begin position="555"/>
        <end position="564"/>
    </location>
</feature>
<dbReference type="EMBL" id="AZGY01000002">
    <property type="protein sequence ID" value="OAA31987.1"/>
    <property type="molecule type" value="Genomic_DNA"/>
</dbReference>
<dbReference type="AlphaFoldDB" id="A0A166U2Z2"/>
<feature type="compositionally biased region" description="Basic and acidic residues" evidence="1">
    <location>
        <begin position="355"/>
        <end position="386"/>
    </location>
</feature>
<feature type="compositionally biased region" description="Basic and acidic residues" evidence="1">
    <location>
        <begin position="1046"/>
        <end position="1061"/>
    </location>
</feature>
<feature type="compositionally biased region" description="Basic and acidic residues" evidence="1">
    <location>
        <begin position="282"/>
        <end position="294"/>
    </location>
</feature>
<organism evidence="2 3">
    <name type="scientific">Moelleriella libera RCEF 2490</name>
    <dbReference type="NCBI Taxonomy" id="1081109"/>
    <lineage>
        <taxon>Eukaryota</taxon>
        <taxon>Fungi</taxon>
        <taxon>Dikarya</taxon>
        <taxon>Ascomycota</taxon>
        <taxon>Pezizomycotina</taxon>
        <taxon>Sordariomycetes</taxon>
        <taxon>Hypocreomycetidae</taxon>
        <taxon>Hypocreales</taxon>
        <taxon>Clavicipitaceae</taxon>
        <taxon>Moelleriella</taxon>
    </lineage>
</organism>
<evidence type="ECO:0000256" key="1">
    <source>
        <dbReference type="SAM" id="MobiDB-lite"/>
    </source>
</evidence>
<evidence type="ECO:0000313" key="3">
    <source>
        <dbReference type="Proteomes" id="UP000078544"/>
    </source>
</evidence>
<feature type="compositionally biased region" description="Low complexity" evidence="1">
    <location>
        <begin position="944"/>
        <end position="963"/>
    </location>
</feature>
<feature type="compositionally biased region" description="Acidic residues" evidence="1">
    <location>
        <begin position="389"/>
        <end position="402"/>
    </location>
</feature>
<feature type="compositionally biased region" description="Basic and acidic residues" evidence="1">
    <location>
        <begin position="403"/>
        <end position="419"/>
    </location>
</feature>
<feature type="compositionally biased region" description="Polar residues" evidence="1">
    <location>
        <begin position="1029"/>
        <end position="1042"/>
    </location>
</feature>
<evidence type="ECO:0000313" key="2">
    <source>
        <dbReference type="EMBL" id="OAA31987.1"/>
    </source>
</evidence>
<feature type="region of interest" description="Disordered" evidence="1">
    <location>
        <begin position="744"/>
        <end position="1069"/>
    </location>
</feature>
<feature type="compositionally biased region" description="Polar residues" evidence="1">
    <location>
        <begin position="931"/>
        <end position="941"/>
    </location>
</feature>
<feature type="region of interest" description="Disordered" evidence="1">
    <location>
        <begin position="1"/>
        <end position="106"/>
    </location>
</feature>
<feature type="compositionally biased region" description="Polar residues" evidence="1">
    <location>
        <begin position="768"/>
        <end position="777"/>
    </location>
</feature>